<feature type="domain" description="ABC-type uncharacterised transport system" evidence="2">
    <location>
        <begin position="181"/>
        <end position="348"/>
    </location>
</feature>
<dbReference type="EMBL" id="DXDX01000125">
    <property type="protein sequence ID" value="HIY21594.1"/>
    <property type="molecule type" value="Genomic_DNA"/>
</dbReference>
<feature type="transmembrane region" description="Helical" evidence="1">
    <location>
        <begin position="438"/>
        <end position="459"/>
    </location>
</feature>
<feature type="transmembrane region" description="Helical" evidence="1">
    <location>
        <begin position="12"/>
        <end position="35"/>
    </location>
</feature>
<evidence type="ECO:0000259" key="3">
    <source>
        <dbReference type="Pfam" id="PF23357"/>
    </source>
</evidence>
<reference evidence="4" key="1">
    <citation type="journal article" date="2021" name="PeerJ">
        <title>Extensive microbial diversity within the chicken gut microbiome revealed by metagenomics and culture.</title>
        <authorList>
            <person name="Gilroy R."/>
            <person name="Ravi A."/>
            <person name="Getino M."/>
            <person name="Pursley I."/>
            <person name="Horton D.L."/>
            <person name="Alikhan N.F."/>
            <person name="Baker D."/>
            <person name="Gharbi K."/>
            <person name="Hall N."/>
            <person name="Watson M."/>
            <person name="Adriaenssens E.M."/>
            <person name="Foster-Nyarko E."/>
            <person name="Jarju S."/>
            <person name="Secka A."/>
            <person name="Antonio M."/>
            <person name="Oren A."/>
            <person name="Chaudhuri R.R."/>
            <person name="La Ragione R."/>
            <person name="Hildebrand F."/>
            <person name="Pallen M.J."/>
        </authorList>
    </citation>
    <scope>NUCLEOTIDE SEQUENCE</scope>
    <source>
        <strain evidence="4">ChiBcec16_6824</strain>
    </source>
</reference>
<reference evidence="4" key="2">
    <citation type="submission" date="2021-04" db="EMBL/GenBank/DDBJ databases">
        <authorList>
            <person name="Gilroy R."/>
        </authorList>
    </citation>
    <scope>NUCLEOTIDE SEQUENCE</scope>
    <source>
        <strain evidence="4">ChiBcec16_6824</strain>
    </source>
</reference>
<keyword evidence="1" id="KW-0812">Transmembrane</keyword>
<name>A0A9D1Y8N0_9FIRM</name>
<dbReference type="InterPro" id="IPR019196">
    <property type="entry name" value="ABC_transp_unknown"/>
</dbReference>
<evidence type="ECO:0000256" key="1">
    <source>
        <dbReference type="SAM" id="Phobius"/>
    </source>
</evidence>
<dbReference type="InterPro" id="IPR055396">
    <property type="entry name" value="DUF7088"/>
</dbReference>
<feature type="domain" description="DUF7088" evidence="3">
    <location>
        <begin position="50"/>
        <end position="138"/>
    </location>
</feature>
<sequence length="465" mass="50214">MKQKKWNPRALARGGYLAGITVVAVALVLVINLIAGQLPSHLKEFDLSDNRIYEVSDTSKDFLAGLDKDVEIVVLAEEGSTDQRILKFLDQYAALSSHITVTEVDPVAHPAQAAAYDADSNSLVVRCEETGKEEAISYNDIITYSYDSYYYMSEDSFDAEGQLTSALDYVTGDTSKLLYTVTGHGEEDLSSVITDAIDKANFSLSSVSPALNGGVPEDCDLLIANGPTTDLSESELSLLLDYVDGGGQMILLLPSEYASLPNWNALLEHYGLTMAEGYIADTARYYPQLGSAFAICATLDLSSPLTSEFNGDTLTLLTNSLGFPQLSETPEHVTVTPFMSTSSDGLAVTLDGQQTAGEFLLGAVSERTDSEDSSIVGRLTVFGSTSFISQDILVANPSIANQTIFMNAVTGGFDDVSNLSIPAKSLAMTYNTIANPGMWSTLYMIILPAAILIFGLIFWMRRRKR</sequence>
<proteinExistence type="predicted"/>
<dbReference type="AlphaFoldDB" id="A0A9D1Y8N0"/>
<dbReference type="Pfam" id="PF23357">
    <property type="entry name" value="DUF7088"/>
    <property type="match status" value="1"/>
</dbReference>
<comment type="caution">
    <text evidence="4">The sequence shown here is derived from an EMBL/GenBank/DDBJ whole genome shotgun (WGS) entry which is preliminary data.</text>
</comment>
<keyword evidence="1" id="KW-1133">Transmembrane helix</keyword>
<keyword evidence="1" id="KW-0472">Membrane</keyword>
<dbReference type="SUPFAM" id="SSF52317">
    <property type="entry name" value="Class I glutamine amidotransferase-like"/>
    <property type="match status" value="1"/>
</dbReference>
<evidence type="ECO:0000313" key="5">
    <source>
        <dbReference type="Proteomes" id="UP000823868"/>
    </source>
</evidence>
<dbReference type="InterPro" id="IPR029062">
    <property type="entry name" value="Class_I_gatase-like"/>
</dbReference>
<dbReference type="Proteomes" id="UP000823868">
    <property type="component" value="Unassembled WGS sequence"/>
</dbReference>
<evidence type="ECO:0000259" key="2">
    <source>
        <dbReference type="Pfam" id="PF09822"/>
    </source>
</evidence>
<evidence type="ECO:0000313" key="4">
    <source>
        <dbReference type="EMBL" id="HIY21594.1"/>
    </source>
</evidence>
<gene>
    <name evidence="4" type="ORF">H9841_06825</name>
</gene>
<accession>A0A9D1Y8N0</accession>
<dbReference type="Pfam" id="PF09822">
    <property type="entry name" value="ABC_transp_aux"/>
    <property type="match status" value="1"/>
</dbReference>
<protein>
    <submittedName>
        <fullName evidence="4">GldG family protein</fullName>
    </submittedName>
</protein>
<organism evidence="4 5">
    <name type="scientific">Candidatus Flavonifractor merdigallinarum</name>
    <dbReference type="NCBI Taxonomy" id="2838589"/>
    <lineage>
        <taxon>Bacteria</taxon>
        <taxon>Bacillati</taxon>
        <taxon>Bacillota</taxon>
        <taxon>Clostridia</taxon>
        <taxon>Eubacteriales</taxon>
        <taxon>Oscillospiraceae</taxon>
        <taxon>Flavonifractor</taxon>
    </lineage>
</organism>